<comment type="caution">
    <text evidence="9">The sequence shown here is derived from an EMBL/GenBank/DDBJ whole genome shotgun (WGS) entry which is preliminary data.</text>
</comment>
<feature type="domain" description="Vitellogenin" evidence="7">
    <location>
        <begin position="29"/>
        <end position="748"/>
    </location>
</feature>
<proteinExistence type="predicted"/>
<feature type="domain" description="VWFD" evidence="8">
    <location>
        <begin position="1407"/>
        <end position="1602"/>
    </location>
</feature>
<dbReference type="PROSITE" id="PS51233">
    <property type="entry name" value="VWFD"/>
    <property type="match status" value="1"/>
</dbReference>
<dbReference type="PANTHER" id="PTHR23345">
    <property type="entry name" value="VITELLOGENIN-RELATED"/>
    <property type="match status" value="1"/>
</dbReference>
<dbReference type="InterPro" id="IPR050733">
    <property type="entry name" value="Vitellogenin/Apolipophorin"/>
</dbReference>
<evidence type="ECO:0000313" key="10">
    <source>
        <dbReference type="Proteomes" id="UP000887013"/>
    </source>
</evidence>
<keyword evidence="10" id="KW-1185">Reference proteome</keyword>
<dbReference type="OrthoDB" id="160294at2759"/>
<evidence type="ECO:0000256" key="4">
    <source>
        <dbReference type="ARBA" id="ARBA00023180"/>
    </source>
</evidence>
<keyword evidence="2" id="KW-0758">Storage protein</keyword>
<dbReference type="SMART" id="SM00638">
    <property type="entry name" value="LPD_N"/>
    <property type="match status" value="1"/>
</dbReference>
<dbReference type="InterPro" id="IPR011030">
    <property type="entry name" value="Lipovitellin_superhlx_dom"/>
</dbReference>
<reference evidence="9" key="1">
    <citation type="submission" date="2020-08" db="EMBL/GenBank/DDBJ databases">
        <title>Multicomponent nature underlies the extraordinary mechanical properties of spider dragline silk.</title>
        <authorList>
            <person name="Kono N."/>
            <person name="Nakamura H."/>
            <person name="Mori M."/>
            <person name="Yoshida Y."/>
            <person name="Ohtoshi R."/>
            <person name="Malay A.D."/>
            <person name="Moran D.A.P."/>
            <person name="Tomita M."/>
            <person name="Numata K."/>
            <person name="Arakawa K."/>
        </authorList>
    </citation>
    <scope>NUCLEOTIDE SEQUENCE</scope>
</reference>
<dbReference type="InterPro" id="IPR015816">
    <property type="entry name" value="Vitellinogen_b-sht_N"/>
</dbReference>
<dbReference type="GO" id="GO:0005319">
    <property type="term" value="F:lipid transporter activity"/>
    <property type="evidence" value="ECO:0007669"/>
    <property type="project" value="InterPro"/>
</dbReference>
<dbReference type="PANTHER" id="PTHR23345:SF15">
    <property type="entry name" value="VITELLOGENIN 1-RELATED"/>
    <property type="match status" value="1"/>
</dbReference>
<dbReference type="Pfam" id="PF00094">
    <property type="entry name" value="VWD"/>
    <property type="match status" value="1"/>
</dbReference>
<evidence type="ECO:0000259" key="8">
    <source>
        <dbReference type="PROSITE" id="PS51233"/>
    </source>
</evidence>
<dbReference type="EMBL" id="BMAW01013696">
    <property type="protein sequence ID" value="GFT35398.1"/>
    <property type="molecule type" value="Genomic_DNA"/>
</dbReference>
<name>A0A8X6NU68_NEPPI</name>
<gene>
    <name evidence="9" type="primary">AVEN_113955_1</name>
    <name evidence="9" type="ORF">NPIL_285041</name>
</gene>
<evidence type="ECO:0000256" key="1">
    <source>
        <dbReference type="ARBA" id="ARBA00022729"/>
    </source>
</evidence>
<evidence type="ECO:0000256" key="2">
    <source>
        <dbReference type="ARBA" id="ARBA00022761"/>
    </source>
</evidence>
<dbReference type="Pfam" id="PF01347">
    <property type="entry name" value="Vitellogenin_N"/>
    <property type="match status" value="1"/>
</dbReference>
<dbReference type="SMART" id="SM00216">
    <property type="entry name" value="VWD"/>
    <property type="match status" value="1"/>
</dbReference>
<keyword evidence="3" id="KW-1015">Disulfide bond</keyword>
<sequence>MRLFAAAIALLVLGVANAIPENKLSYPEFEKQKTQVYDVSINYTTGVSAIHPQVSKSVIHLELYAYAKTLQKIILCMKNVKISGSIYSIDSPTDPITLKTDSELQKHLEVPIEAVFENGQVKSYTLADDETIESKKIKRTIMRNFQVPIPKEKLEATSGPMLPITFNVSRSSPVGNYSSHYIVTSSPYPYFPYIRNVYNISRTDNYETIPYLAYRSHHNFDEQGCPGVCRKDHVENPYGAGCPGEWEPYQTPMKKSFVQHHNFRILKTGITIIDIIKTKETHVADVYDQNMEVTIETRITFKNTTSEIIPDPINQKSYEGLNDWKIEIDEEEIKKQCKYPKPSEAIEAVQHLLQKITDIVYKRSIETEKVKKIGEYLVMLQKAMTILEKKDFVAIHNTITEFRKLQESEEKDKIKRQIWLDSLPLVGTESAVIFITELIRDNINKPEKSISLWEAKTFLEAIPMNILNPNAKIIQSLIDITEILPERTITGYTMYYAASYMAVARVIRNLCAVKDRIPDEETKNRNLNELFQEYRRDKCPKHIVKKFITDINEKLKTTTDRSKRVIYIEILSHTGMRSALQIIAPFPNRRLSGLTPSYNDFVRSVAIHALHNLVAKYPTEVRRIVLPVYVNKTEPPKLRIASFGVFIRSFPSLGELQLVAEESWKENSIEVGSYVTTTLEKFGNSSNPCDQLTARRIKKVLPQVKQYHVGRQHARNIFHSWFDEIRGFGLEHRFEMTPSNESYFPSTFYTALGYNADTLKDYFFRFALNAQGFTSRNLYDKFLEELKLKPAEDIPKAKIPEIFPEVNVLPRDPEFWRFTLFEKLFYITTYYYYDSEQHEDGTVIDLLKDHLQHYFKRDSTGTYSGHLVKVYMPSSYQTKAIGHALPYPVEFEMKNPLLISLKLEIKPTTDDKGIKFSFDVSPTVYYSTLYTNQILNVGDCKHVGVYHEKRVAATYPFKVVLGVEGDGIFHISYEFPELNKKVFTYSSEAGTYAGEQTLEMLPFMRKRSTIKTIPSQFVRKDKFHIPGFPVFESKILTENIQFGKERIPQTKFEIINSIVKNFLNAGWKRKSVDITRVPSSSHWNPNTKVVVHIDHHRKFEVTDKKPKTEEEWVKTLNLDAHDKSNCEIHGKTIFGRVVTLSHIKDEVDITFEYKLTESESTKAIIHVVHNHTLEGAFHAVRISTNFPEAKPVSEIHTYFASAFLRRPNEFKYGDGSFENQIAILVGSISKSQNPFEDPIVISETFGQYKSLESKLNKEVVPPAPKRSFLPESHEECLRDVKDGKPQSVHCLKAIRERAIYNKWNIYVIWGQPLCKEIIEVAKRLDIILKHSLFNHMTAYETQAPRELKIDITYIDKLTNEPLLDIVITKPNQVVKFERVYAGWMQPVSSIYSVADSHMKHWTNNTYPPSCSFMDKYVRTYDMKTYHAPVENGCSYILTTHCLERKKFAIIAKVTTPTIPGTKEIYIYIGKHTIVLTPLIKGNFVIKYDDKDHPVQIYQPIMFNFEEAIYAVSNVAADGRSYVEIHAEKAGIKVTYDGRNVKTEVDPRYKGELCGLCSEFNGEIYREMRGPSKCLYSNSGDFTKANKIGTCGDRKPKYPYICPSEGKHEWSERNHPHDREEEREPTLRRNKVLIEGDRICFSIEPLPVCEREQREVRTNSRSTRFHCLPKTDNLARKLVTEADERILHEMKNKTAHITIDVKYPVKCSS</sequence>
<protein>
    <recommendedName>
        <fullName evidence="11">Vitellogenin</fullName>
    </recommendedName>
</protein>
<dbReference type="InterPro" id="IPR001747">
    <property type="entry name" value="Vitellogenin_N"/>
</dbReference>
<keyword evidence="4" id="KW-0325">Glycoprotein</keyword>
<evidence type="ECO:0000256" key="3">
    <source>
        <dbReference type="ARBA" id="ARBA00023157"/>
    </source>
</evidence>
<evidence type="ECO:0000313" key="9">
    <source>
        <dbReference type="EMBL" id="GFT35398.1"/>
    </source>
</evidence>
<dbReference type="PROSITE" id="PS51211">
    <property type="entry name" value="VITELLOGENIN"/>
    <property type="match status" value="1"/>
</dbReference>
<comment type="caution">
    <text evidence="5">Lacks conserved residue(s) required for the propagation of feature annotation.</text>
</comment>
<dbReference type="Gene3D" id="2.30.230.10">
    <property type="entry name" value="Lipovitellin, beta-sheet shell regions, chain A"/>
    <property type="match status" value="1"/>
</dbReference>
<dbReference type="SUPFAM" id="SSF48431">
    <property type="entry name" value="Lipovitellin-phosvitin complex, superhelical domain"/>
    <property type="match status" value="1"/>
</dbReference>
<dbReference type="Proteomes" id="UP000887013">
    <property type="component" value="Unassembled WGS sequence"/>
</dbReference>
<accession>A0A8X6NU68</accession>
<dbReference type="Gene3D" id="1.25.10.20">
    <property type="entry name" value="Vitellinogen, superhelical"/>
    <property type="match status" value="1"/>
</dbReference>
<feature type="chain" id="PRO_5036454462" description="Vitellogenin" evidence="6">
    <location>
        <begin position="19"/>
        <end position="1708"/>
    </location>
</feature>
<evidence type="ECO:0000256" key="5">
    <source>
        <dbReference type="PROSITE-ProRule" id="PRU00557"/>
    </source>
</evidence>
<keyword evidence="1 6" id="KW-0732">Signal</keyword>
<evidence type="ECO:0000256" key="6">
    <source>
        <dbReference type="SAM" id="SignalP"/>
    </source>
</evidence>
<feature type="signal peptide" evidence="6">
    <location>
        <begin position="1"/>
        <end position="18"/>
    </location>
</feature>
<dbReference type="SUPFAM" id="SSF56968">
    <property type="entry name" value="Lipovitellin-phosvitin complex, beta-sheet shell regions"/>
    <property type="match status" value="2"/>
</dbReference>
<organism evidence="9 10">
    <name type="scientific">Nephila pilipes</name>
    <name type="common">Giant wood spider</name>
    <name type="synonym">Nephila maculata</name>
    <dbReference type="NCBI Taxonomy" id="299642"/>
    <lineage>
        <taxon>Eukaryota</taxon>
        <taxon>Metazoa</taxon>
        <taxon>Ecdysozoa</taxon>
        <taxon>Arthropoda</taxon>
        <taxon>Chelicerata</taxon>
        <taxon>Arachnida</taxon>
        <taxon>Araneae</taxon>
        <taxon>Araneomorphae</taxon>
        <taxon>Entelegynae</taxon>
        <taxon>Araneoidea</taxon>
        <taxon>Nephilidae</taxon>
        <taxon>Nephila</taxon>
    </lineage>
</organism>
<dbReference type="InterPro" id="IPR015819">
    <property type="entry name" value="Lipid_transp_b-sht_shell"/>
</dbReference>
<evidence type="ECO:0000259" key="7">
    <source>
        <dbReference type="PROSITE" id="PS51211"/>
    </source>
</evidence>
<evidence type="ECO:0008006" key="11">
    <source>
        <dbReference type="Google" id="ProtNLM"/>
    </source>
</evidence>
<dbReference type="InterPro" id="IPR001846">
    <property type="entry name" value="VWF_type-D"/>
</dbReference>